<dbReference type="Proteomes" id="UP000298216">
    <property type="component" value="Unassembled WGS sequence"/>
</dbReference>
<evidence type="ECO:0000313" key="1">
    <source>
        <dbReference type="EMBL" id="TFW14236.1"/>
    </source>
</evidence>
<name>A0A4Y9S2E8_9CAUL</name>
<comment type="caution">
    <text evidence="1">The sequence shown here is derived from an EMBL/GenBank/DDBJ whole genome shotgun (WGS) entry which is preliminary data.</text>
</comment>
<dbReference type="EMBL" id="SPVH01000002">
    <property type="protein sequence ID" value="TFW14236.1"/>
    <property type="molecule type" value="Genomic_DNA"/>
</dbReference>
<gene>
    <name evidence="1" type="ORF">EGY25_03290</name>
</gene>
<sequence length="76" mass="8324">MGIRKTLIKSRAGVKLKRIEQLAGKRQKVVQSPRRLATLRADQQQSFADEAAVEDAFDVEFIASLSDPSPTRIGAG</sequence>
<proteinExistence type="predicted"/>
<dbReference type="AlphaFoldDB" id="A0A4Y9S2E8"/>
<reference evidence="1 2" key="1">
    <citation type="submission" date="2019-03" db="EMBL/GenBank/DDBJ databases">
        <title>Draft genome of Brevundimonas sp. a heavy metal resistant soil bacteria.</title>
        <authorList>
            <person name="Soto J."/>
        </authorList>
    </citation>
    <scope>NUCLEOTIDE SEQUENCE [LARGE SCALE GENOMIC DNA]</scope>
    <source>
        <strain evidence="1 2">B-10</strain>
    </source>
</reference>
<organism evidence="1 2">
    <name type="scientific">Brevundimonas intermedia</name>
    <dbReference type="NCBI Taxonomy" id="74315"/>
    <lineage>
        <taxon>Bacteria</taxon>
        <taxon>Pseudomonadati</taxon>
        <taxon>Pseudomonadota</taxon>
        <taxon>Alphaproteobacteria</taxon>
        <taxon>Caulobacterales</taxon>
        <taxon>Caulobacteraceae</taxon>
        <taxon>Brevundimonas</taxon>
    </lineage>
</organism>
<evidence type="ECO:0000313" key="2">
    <source>
        <dbReference type="Proteomes" id="UP000298216"/>
    </source>
</evidence>
<protein>
    <submittedName>
        <fullName evidence="1">Uncharacterized protein</fullName>
    </submittedName>
</protein>
<dbReference type="RefSeq" id="WP_135193624.1">
    <property type="nucleotide sequence ID" value="NZ_SPVH01000002.1"/>
</dbReference>
<keyword evidence="2" id="KW-1185">Reference proteome</keyword>
<accession>A0A4Y9S2E8</accession>